<keyword evidence="1" id="KW-0378">Hydrolase</keyword>
<dbReference type="GO" id="GO:0003690">
    <property type="term" value="F:double-stranded DNA binding"/>
    <property type="evidence" value="ECO:0007669"/>
    <property type="project" value="InterPro"/>
</dbReference>
<protein>
    <submittedName>
        <fullName evidence="1">Inhibition of exonuclease digestion of Mu DNA</fullName>
    </submittedName>
</protein>
<keyword evidence="1" id="KW-0540">Nuclease</keyword>
<organism evidence="1 2">
    <name type="scientific">Cardiobacterium hominis</name>
    <dbReference type="NCBI Taxonomy" id="2718"/>
    <lineage>
        <taxon>Bacteria</taxon>
        <taxon>Pseudomonadati</taxon>
        <taxon>Pseudomonadota</taxon>
        <taxon>Gammaproteobacteria</taxon>
        <taxon>Cardiobacteriales</taxon>
        <taxon>Cardiobacteriaceae</taxon>
        <taxon>Cardiobacterium</taxon>
    </lineage>
</organism>
<dbReference type="SUPFAM" id="SSF161266">
    <property type="entry name" value="Gam-like"/>
    <property type="match status" value="1"/>
</dbReference>
<proteinExistence type="predicted"/>
<dbReference type="Pfam" id="PF07352">
    <property type="entry name" value="Phage_Mu_Gam"/>
    <property type="match status" value="1"/>
</dbReference>
<gene>
    <name evidence="1" type="ORF">CHUV0807_2369</name>
</gene>
<evidence type="ECO:0000313" key="1">
    <source>
        <dbReference type="EMBL" id="SAM71725.1"/>
    </source>
</evidence>
<dbReference type="GO" id="GO:0004527">
    <property type="term" value="F:exonuclease activity"/>
    <property type="evidence" value="ECO:0007669"/>
    <property type="project" value="UniProtKB-KW"/>
</dbReference>
<sequence length="173" mass="19425">MTTVKKTRIKAQTLEAPQSKEETQRWIRELGDLQRKHGRTAAAMNDEIAVITHNYTPALNELQEQIEEKLKGIQVWCEAHRDELTDGKSKTVNLVTGEVSWRVRPPSVAIRGVDAVLENLRARGLERFIRIKEEPNKEAMLNEPDVAAGVAGITIKRGVEDFVVVPHEVSGVQ</sequence>
<reference evidence="2" key="1">
    <citation type="submission" date="2016-04" db="EMBL/GenBank/DDBJ databases">
        <authorList>
            <person name="Tagini F."/>
        </authorList>
    </citation>
    <scope>NUCLEOTIDE SEQUENCE [LARGE SCALE GENOMIC DNA]</scope>
    <source>
        <strain evidence="2">CHUV0807</strain>
    </source>
</reference>
<keyword evidence="1" id="KW-0269">Exonuclease</keyword>
<dbReference type="Proteomes" id="UP000190837">
    <property type="component" value="Unassembled WGS sequence"/>
</dbReference>
<dbReference type="Gene3D" id="1.20.5.170">
    <property type="match status" value="1"/>
</dbReference>
<dbReference type="AlphaFoldDB" id="A0A1C3H742"/>
<dbReference type="GO" id="GO:0042262">
    <property type="term" value="P:DNA protection"/>
    <property type="evidence" value="ECO:0007669"/>
    <property type="project" value="InterPro"/>
</dbReference>
<dbReference type="RefSeq" id="WP_079542127.1">
    <property type="nucleotide sequence ID" value="NZ_FKLO01000080.1"/>
</dbReference>
<dbReference type="EMBL" id="FKLO01000080">
    <property type="protein sequence ID" value="SAM71725.1"/>
    <property type="molecule type" value="Genomic_DNA"/>
</dbReference>
<name>A0A1C3H742_9GAMM</name>
<accession>A0A1C3H742</accession>
<evidence type="ECO:0000313" key="2">
    <source>
        <dbReference type="Proteomes" id="UP000190837"/>
    </source>
</evidence>
<dbReference type="InterPro" id="IPR009951">
    <property type="entry name" value="Host-nuc_inhib_Gam"/>
</dbReference>